<feature type="region of interest" description="Disordered" evidence="1">
    <location>
        <begin position="45"/>
        <end position="69"/>
    </location>
</feature>
<reference evidence="3" key="1">
    <citation type="journal article" date="2019" name="Int. J. Syst. Evol. Microbiol.">
        <title>The Global Catalogue of Microorganisms (GCM) 10K type strain sequencing project: providing services to taxonomists for standard genome sequencing and annotation.</title>
        <authorList>
            <consortium name="The Broad Institute Genomics Platform"/>
            <consortium name="The Broad Institute Genome Sequencing Center for Infectious Disease"/>
            <person name="Wu L."/>
            <person name="Ma J."/>
        </authorList>
    </citation>
    <scope>NUCLEOTIDE SEQUENCE [LARGE SCALE GENOMIC DNA]</scope>
    <source>
        <strain evidence="3">JCM 18054</strain>
    </source>
</reference>
<name>A0ABP9QF97_9PSEU</name>
<evidence type="ECO:0000256" key="1">
    <source>
        <dbReference type="SAM" id="MobiDB-lite"/>
    </source>
</evidence>
<dbReference type="EMBL" id="BAABIB010000056">
    <property type="protein sequence ID" value="GAA5160873.1"/>
    <property type="molecule type" value="Genomic_DNA"/>
</dbReference>
<sequence>MAQADRQAHPARLGRIGCTLTDRWRPRADRRSFVLDLSGNGVRAGWRSAGHAASGQSGAGVAGEGESGQ</sequence>
<feature type="compositionally biased region" description="Gly residues" evidence="1">
    <location>
        <begin position="57"/>
        <end position="69"/>
    </location>
</feature>
<keyword evidence="3" id="KW-1185">Reference proteome</keyword>
<evidence type="ECO:0000313" key="3">
    <source>
        <dbReference type="Proteomes" id="UP001500192"/>
    </source>
</evidence>
<evidence type="ECO:0008006" key="4">
    <source>
        <dbReference type="Google" id="ProtNLM"/>
    </source>
</evidence>
<gene>
    <name evidence="2" type="ORF">GCM10023214_25350</name>
</gene>
<comment type="caution">
    <text evidence="2">The sequence shown here is derived from an EMBL/GenBank/DDBJ whole genome shotgun (WGS) entry which is preliminary data.</text>
</comment>
<evidence type="ECO:0000313" key="2">
    <source>
        <dbReference type="EMBL" id="GAA5160873.1"/>
    </source>
</evidence>
<dbReference type="Proteomes" id="UP001500192">
    <property type="component" value="Unassembled WGS sequence"/>
</dbReference>
<accession>A0ABP9QF97</accession>
<organism evidence="2 3">
    <name type="scientific">Amycolatopsis dongchuanensis</name>
    <dbReference type="NCBI Taxonomy" id="1070866"/>
    <lineage>
        <taxon>Bacteria</taxon>
        <taxon>Bacillati</taxon>
        <taxon>Actinomycetota</taxon>
        <taxon>Actinomycetes</taxon>
        <taxon>Pseudonocardiales</taxon>
        <taxon>Pseudonocardiaceae</taxon>
        <taxon>Amycolatopsis</taxon>
    </lineage>
</organism>
<protein>
    <recommendedName>
        <fullName evidence="4">PilZ domain-containing protein</fullName>
    </recommendedName>
</protein>
<proteinExistence type="predicted"/>